<dbReference type="AlphaFoldDB" id="A0A9D2IGM8"/>
<dbReference type="GO" id="GO:0006629">
    <property type="term" value="P:lipid metabolic process"/>
    <property type="evidence" value="ECO:0007669"/>
    <property type="project" value="UniProtKB-KW"/>
</dbReference>
<dbReference type="EMBL" id="DXCH01000282">
    <property type="protein sequence ID" value="HIZ08337.1"/>
    <property type="molecule type" value="Genomic_DNA"/>
</dbReference>
<evidence type="ECO:0000256" key="2">
    <source>
        <dbReference type="ARBA" id="ARBA00006625"/>
    </source>
</evidence>
<dbReference type="EC" id="3.5.1.24" evidence="5"/>
<organism evidence="11 12">
    <name type="scientific">Candidatus Eubacterium avistercoris</name>
    <dbReference type="NCBI Taxonomy" id="2838567"/>
    <lineage>
        <taxon>Bacteria</taxon>
        <taxon>Bacillati</taxon>
        <taxon>Bacillota</taxon>
        <taxon>Clostridia</taxon>
        <taxon>Eubacteriales</taxon>
        <taxon>Eubacteriaceae</taxon>
        <taxon>Eubacterium</taxon>
    </lineage>
</organism>
<dbReference type="Pfam" id="PF02275">
    <property type="entry name" value="CBAH"/>
    <property type="match status" value="1"/>
</dbReference>
<dbReference type="InterPro" id="IPR029132">
    <property type="entry name" value="CBAH/NAAA_C"/>
</dbReference>
<dbReference type="InterPro" id="IPR029055">
    <property type="entry name" value="Ntn_hydrolases_N"/>
</dbReference>
<name>A0A9D2IGM8_9FIRM</name>
<dbReference type="GO" id="GO:0045302">
    <property type="term" value="F:choloylglycine hydrolase activity"/>
    <property type="evidence" value="ECO:0007669"/>
    <property type="project" value="UniProtKB-EC"/>
</dbReference>
<evidence type="ECO:0000259" key="10">
    <source>
        <dbReference type="Pfam" id="PF02275"/>
    </source>
</evidence>
<evidence type="ECO:0000256" key="4">
    <source>
        <dbReference type="ARBA" id="ARBA00023098"/>
    </source>
</evidence>
<dbReference type="PANTHER" id="PTHR35527:SF2">
    <property type="entry name" value="HYDROLASE"/>
    <property type="match status" value="1"/>
</dbReference>
<evidence type="ECO:0000256" key="9">
    <source>
        <dbReference type="ARBA" id="ARBA00048897"/>
    </source>
</evidence>
<comment type="catalytic activity">
    <reaction evidence="9">
        <text>taurodeoxycholate + H2O = deoxycholate + taurine</text>
        <dbReference type="Rhea" id="RHEA:47556"/>
        <dbReference type="ChEBI" id="CHEBI:15377"/>
        <dbReference type="ChEBI" id="CHEBI:23614"/>
        <dbReference type="ChEBI" id="CHEBI:36261"/>
        <dbReference type="ChEBI" id="CHEBI:507393"/>
    </reaction>
    <physiologicalReaction direction="left-to-right" evidence="9">
        <dbReference type="Rhea" id="RHEA:47557"/>
    </physiologicalReaction>
</comment>
<dbReference type="NCBIfam" id="NF038245">
    <property type="entry name" value="bile_salt_hydro"/>
    <property type="match status" value="1"/>
</dbReference>
<dbReference type="CDD" id="cd00542">
    <property type="entry name" value="Ntn_PVA"/>
    <property type="match status" value="1"/>
</dbReference>
<comment type="caution">
    <text evidence="11">The sequence shown here is derived from an EMBL/GenBank/DDBJ whole genome shotgun (WGS) entry which is preliminary data.</text>
</comment>
<evidence type="ECO:0000313" key="12">
    <source>
        <dbReference type="Proteomes" id="UP000824024"/>
    </source>
</evidence>
<reference evidence="11" key="2">
    <citation type="submission" date="2021-04" db="EMBL/GenBank/DDBJ databases">
        <authorList>
            <person name="Gilroy R."/>
        </authorList>
    </citation>
    <scope>NUCLEOTIDE SEQUENCE</scope>
    <source>
        <strain evidence="11">CHK192-9172</strain>
    </source>
</reference>
<sequence length="323" mass="36524">MCTCITYENGDFYFGRNLDLEYSFGEQVVITPRNYPFTFKRVEPLRQHYSMIGMASVMADSPMYAEAVNEKGLCMAGLNFPGNACYPVDGKKKYQVTPYEVIPWILGQCASVKEAVRYLEQTDLAGIPFSPEVPLAPLHFMLADREEAWVVEPVKEGVQLYKNPFGVLTNNPPFPFHLMNMRQYLNLTAQAAKNRFGAGVDMEPFGQGMGAIGLPGDASPASRFVRAAFLKWNSRAPRREETNVSQFFHILDSVAMVRGMVLTEEGREDITTYSCCVNACSGVYYFKTYDNHRIQAVDMRKQNIDGSELISYELPLEEDIHFL</sequence>
<gene>
    <name evidence="11" type="primary">bsh</name>
    <name evidence="11" type="ORF">IAA08_10450</name>
</gene>
<evidence type="ECO:0000256" key="3">
    <source>
        <dbReference type="ARBA" id="ARBA00022801"/>
    </source>
</evidence>
<dbReference type="InterPro" id="IPR052193">
    <property type="entry name" value="Peptidase_C59"/>
</dbReference>
<dbReference type="InterPro" id="IPR047711">
    <property type="entry name" value="CBAH"/>
</dbReference>
<evidence type="ECO:0000256" key="6">
    <source>
        <dbReference type="ARBA" id="ARBA00044804"/>
    </source>
</evidence>
<dbReference type="Proteomes" id="UP000824024">
    <property type="component" value="Unassembled WGS sequence"/>
</dbReference>
<comment type="catalytic activity">
    <reaction evidence="8">
        <text>cholate + taurine = taurocholate + H2O</text>
        <dbReference type="Rhea" id="RHEA:47108"/>
        <dbReference type="ChEBI" id="CHEBI:15377"/>
        <dbReference type="ChEBI" id="CHEBI:29747"/>
        <dbReference type="ChEBI" id="CHEBI:36257"/>
        <dbReference type="ChEBI" id="CHEBI:507393"/>
    </reaction>
    <physiologicalReaction direction="right-to-left" evidence="8">
        <dbReference type="Rhea" id="RHEA:47110"/>
    </physiologicalReaction>
</comment>
<protein>
    <recommendedName>
        <fullName evidence="5">choloylglycine hydrolase</fullName>
        <ecNumber evidence="5">3.5.1.24</ecNumber>
    </recommendedName>
    <alternativeName>
        <fullName evidence="6">Bile salt hydrolase</fullName>
    </alternativeName>
    <alternativeName>
        <fullName evidence="7">Choloylglycine hydrolase</fullName>
    </alternativeName>
</protein>
<accession>A0A9D2IGM8</accession>
<proteinExistence type="inferred from homology"/>
<evidence type="ECO:0000256" key="8">
    <source>
        <dbReference type="ARBA" id="ARBA00047285"/>
    </source>
</evidence>
<dbReference type="PANTHER" id="PTHR35527">
    <property type="entry name" value="CHOLOYLGLYCINE HYDROLASE"/>
    <property type="match status" value="1"/>
</dbReference>
<reference evidence="11" key="1">
    <citation type="journal article" date="2021" name="PeerJ">
        <title>Extensive microbial diversity within the chicken gut microbiome revealed by metagenomics and culture.</title>
        <authorList>
            <person name="Gilroy R."/>
            <person name="Ravi A."/>
            <person name="Getino M."/>
            <person name="Pursley I."/>
            <person name="Horton D.L."/>
            <person name="Alikhan N.F."/>
            <person name="Baker D."/>
            <person name="Gharbi K."/>
            <person name="Hall N."/>
            <person name="Watson M."/>
            <person name="Adriaenssens E.M."/>
            <person name="Foster-Nyarko E."/>
            <person name="Jarju S."/>
            <person name="Secka A."/>
            <person name="Antonio M."/>
            <person name="Oren A."/>
            <person name="Chaudhuri R.R."/>
            <person name="La Ragione R."/>
            <person name="Hildebrand F."/>
            <person name="Pallen M.J."/>
        </authorList>
    </citation>
    <scope>NUCLEOTIDE SEQUENCE</scope>
    <source>
        <strain evidence="11">CHK192-9172</strain>
    </source>
</reference>
<evidence type="ECO:0000256" key="1">
    <source>
        <dbReference type="ARBA" id="ARBA00004860"/>
    </source>
</evidence>
<evidence type="ECO:0000256" key="7">
    <source>
        <dbReference type="ARBA" id="ARBA00044806"/>
    </source>
</evidence>
<feature type="domain" description="Choloylglycine hydrolase/NAAA C-terminal" evidence="10">
    <location>
        <begin position="2"/>
        <end position="312"/>
    </location>
</feature>
<dbReference type="SUPFAM" id="SSF56235">
    <property type="entry name" value="N-terminal nucleophile aminohydrolases (Ntn hydrolases)"/>
    <property type="match status" value="1"/>
</dbReference>
<dbReference type="Gene3D" id="3.60.60.10">
    <property type="entry name" value="Penicillin V Acylase, Chain A"/>
    <property type="match status" value="1"/>
</dbReference>
<evidence type="ECO:0000313" key="11">
    <source>
        <dbReference type="EMBL" id="HIZ08337.1"/>
    </source>
</evidence>
<comment type="pathway">
    <text evidence="1">Lipid metabolism; bile acid biosynthesis.</text>
</comment>
<evidence type="ECO:0000256" key="5">
    <source>
        <dbReference type="ARBA" id="ARBA00044769"/>
    </source>
</evidence>
<keyword evidence="3 11" id="KW-0378">Hydrolase</keyword>
<keyword evidence="4" id="KW-0443">Lipid metabolism</keyword>
<comment type="similarity">
    <text evidence="2">Belongs to the peptidase C59 family.</text>
</comment>